<organism evidence="1 2">
    <name type="scientific">Roseimicrobium gellanilyticum</name>
    <dbReference type="NCBI Taxonomy" id="748857"/>
    <lineage>
        <taxon>Bacteria</taxon>
        <taxon>Pseudomonadati</taxon>
        <taxon>Verrucomicrobiota</taxon>
        <taxon>Verrucomicrobiia</taxon>
        <taxon>Verrucomicrobiales</taxon>
        <taxon>Verrucomicrobiaceae</taxon>
        <taxon>Roseimicrobium</taxon>
    </lineage>
</organism>
<dbReference type="Proteomes" id="UP000253426">
    <property type="component" value="Unassembled WGS sequence"/>
</dbReference>
<dbReference type="EMBL" id="QNRR01000002">
    <property type="protein sequence ID" value="RBP46004.1"/>
    <property type="molecule type" value="Genomic_DNA"/>
</dbReference>
<evidence type="ECO:0000313" key="1">
    <source>
        <dbReference type="EMBL" id="RBP46004.1"/>
    </source>
</evidence>
<protein>
    <submittedName>
        <fullName evidence="1">Uncharacterized protein</fullName>
    </submittedName>
</protein>
<name>A0A366HSU9_9BACT</name>
<reference evidence="1 2" key="1">
    <citation type="submission" date="2018-06" db="EMBL/GenBank/DDBJ databases">
        <title>Genomic Encyclopedia of Type Strains, Phase IV (KMG-IV): sequencing the most valuable type-strain genomes for metagenomic binning, comparative biology and taxonomic classification.</title>
        <authorList>
            <person name="Goeker M."/>
        </authorList>
    </citation>
    <scope>NUCLEOTIDE SEQUENCE [LARGE SCALE GENOMIC DNA]</scope>
    <source>
        <strain evidence="1 2">DSM 25532</strain>
    </source>
</reference>
<keyword evidence="2" id="KW-1185">Reference proteome</keyword>
<proteinExistence type="predicted"/>
<comment type="caution">
    <text evidence="1">The sequence shown here is derived from an EMBL/GenBank/DDBJ whole genome shotgun (WGS) entry which is preliminary data.</text>
</comment>
<dbReference type="AlphaFoldDB" id="A0A366HSU9"/>
<gene>
    <name evidence="1" type="ORF">DES53_102389</name>
</gene>
<accession>A0A366HSU9</accession>
<evidence type="ECO:0000313" key="2">
    <source>
        <dbReference type="Proteomes" id="UP000253426"/>
    </source>
</evidence>
<sequence>MASTDVAGQVVILIQSAGDPADCFLLVNGCFLSHHHGVARTKILLAQFLQALVRRMQVAYDLH</sequence>